<reference evidence="1" key="1">
    <citation type="journal article" date="2014" name="Front. Microbiol.">
        <title>High frequency of phylogenetically diverse reductive dehalogenase-homologous genes in deep subseafloor sedimentary metagenomes.</title>
        <authorList>
            <person name="Kawai M."/>
            <person name="Futagami T."/>
            <person name="Toyoda A."/>
            <person name="Takaki Y."/>
            <person name="Nishi S."/>
            <person name="Hori S."/>
            <person name="Arai W."/>
            <person name="Tsubouchi T."/>
            <person name="Morono Y."/>
            <person name="Uchiyama I."/>
            <person name="Ito T."/>
            <person name="Fujiyama A."/>
            <person name="Inagaki F."/>
            <person name="Takami H."/>
        </authorList>
    </citation>
    <scope>NUCLEOTIDE SEQUENCE</scope>
    <source>
        <strain evidence="1">Expedition CK06-06</strain>
    </source>
</reference>
<protein>
    <submittedName>
        <fullName evidence="1">Uncharacterized protein</fullName>
    </submittedName>
</protein>
<evidence type="ECO:0000313" key="1">
    <source>
        <dbReference type="EMBL" id="GAJ06632.1"/>
    </source>
</evidence>
<feature type="non-terminal residue" evidence="1">
    <location>
        <position position="106"/>
    </location>
</feature>
<sequence length="106" mass="12049">MRWDQLPEEKKGLIIERRNRGETFSKIGRDLGIERRVVAKVFREDEKIQSGRAVIRPGALTQLFHEHREAMEIVATALLQLTASPLLRGSLLPGESDIKEALHPLN</sequence>
<proteinExistence type="predicted"/>
<dbReference type="EMBL" id="BARW01033144">
    <property type="protein sequence ID" value="GAJ06632.1"/>
    <property type="molecule type" value="Genomic_DNA"/>
</dbReference>
<gene>
    <name evidence="1" type="ORF">S12H4_52273</name>
</gene>
<name>X1USP5_9ZZZZ</name>
<comment type="caution">
    <text evidence="1">The sequence shown here is derived from an EMBL/GenBank/DDBJ whole genome shotgun (WGS) entry which is preliminary data.</text>
</comment>
<organism evidence="1">
    <name type="scientific">marine sediment metagenome</name>
    <dbReference type="NCBI Taxonomy" id="412755"/>
    <lineage>
        <taxon>unclassified sequences</taxon>
        <taxon>metagenomes</taxon>
        <taxon>ecological metagenomes</taxon>
    </lineage>
</organism>
<dbReference type="AlphaFoldDB" id="X1USP5"/>
<accession>X1USP5</accession>